<evidence type="ECO:0000313" key="9">
    <source>
        <dbReference type="EMBL" id="TDK23191.1"/>
    </source>
</evidence>
<gene>
    <name evidence="9" type="ORF">E2F46_11255</name>
</gene>
<dbReference type="Gene3D" id="1.20.1530.20">
    <property type="match status" value="1"/>
</dbReference>
<feature type="transmembrane region" description="Helical" evidence="8">
    <location>
        <begin position="12"/>
        <end position="32"/>
    </location>
</feature>
<evidence type="ECO:0000313" key="10">
    <source>
        <dbReference type="Proteomes" id="UP000294796"/>
    </source>
</evidence>
<evidence type="ECO:0000256" key="4">
    <source>
        <dbReference type="ARBA" id="ARBA00022475"/>
    </source>
</evidence>
<keyword evidence="10" id="KW-1185">Reference proteome</keyword>
<dbReference type="GO" id="GO:0005886">
    <property type="term" value="C:plasma membrane"/>
    <property type="evidence" value="ECO:0007669"/>
    <property type="project" value="UniProtKB-SubCell"/>
</dbReference>
<sequence length="313" mass="33471">MTRQHLERHQLGCYLAAIAIGLLLGRHAAAAAAIADGLLMPLLGLLLLATFSQVSLLQLRGALADTRFCAAVVVGNFVLVPLLAWALARWLPLPPPARLGLLLVLLVPCTDWFITFTQLGRGDAARAIAVTPLNLLLQLLLLPLYLWWMHDPAHPLPALHVAPLLLVLALPLALAIAMELALPHSPQLRAARYRLGAWPVPLLALVLMAVAATLGPALEDAVALLPLLVPAFAGYLLLSAVLARALARAFALPAPHGRTLAFSLGTRNSFVVLPLALALPAGWELAAAAIVTQTLVELLGMLAWLRWMPRLLR</sequence>
<evidence type="ECO:0000256" key="7">
    <source>
        <dbReference type="ARBA" id="ARBA00023136"/>
    </source>
</evidence>
<comment type="similarity">
    <text evidence="2">Belongs to the arsenical resistance-3 (ACR3) (TC 2.A.59) family.</text>
</comment>
<evidence type="ECO:0000256" key="3">
    <source>
        <dbReference type="ARBA" id="ARBA00022448"/>
    </source>
</evidence>
<dbReference type="InterPro" id="IPR038770">
    <property type="entry name" value="Na+/solute_symporter_sf"/>
</dbReference>
<feature type="transmembrane region" description="Helical" evidence="8">
    <location>
        <begin position="127"/>
        <end position="148"/>
    </location>
</feature>
<dbReference type="Proteomes" id="UP000294796">
    <property type="component" value="Unassembled WGS sequence"/>
</dbReference>
<feature type="transmembrane region" description="Helical" evidence="8">
    <location>
        <begin position="195"/>
        <end position="218"/>
    </location>
</feature>
<accession>A0A4V3ALI6</accession>
<dbReference type="InterPro" id="IPR002657">
    <property type="entry name" value="BilAc:Na_symport/Acr3"/>
</dbReference>
<evidence type="ECO:0000256" key="1">
    <source>
        <dbReference type="ARBA" id="ARBA00004651"/>
    </source>
</evidence>
<protein>
    <submittedName>
        <fullName evidence="9">Arsenic resistance protein</fullName>
    </submittedName>
</protein>
<name>A0A4V3ALI6_9GAMM</name>
<dbReference type="PANTHER" id="PTHR43057:SF1">
    <property type="entry name" value="ARSENICAL-RESISTANCE PROTEIN 3"/>
    <property type="match status" value="1"/>
</dbReference>
<feature type="transmembrane region" description="Helical" evidence="8">
    <location>
        <begin position="68"/>
        <end position="91"/>
    </location>
</feature>
<keyword evidence="5 8" id="KW-0812">Transmembrane</keyword>
<dbReference type="GO" id="GO:0015105">
    <property type="term" value="F:arsenite transmembrane transporter activity"/>
    <property type="evidence" value="ECO:0007669"/>
    <property type="project" value="TreeGrafter"/>
</dbReference>
<dbReference type="GO" id="GO:0015297">
    <property type="term" value="F:antiporter activity"/>
    <property type="evidence" value="ECO:0007669"/>
    <property type="project" value="InterPro"/>
</dbReference>
<dbReference type="RefSeq" id="WP_133322183.1">
    <property type="nucleotide sequence ID" value="NZ_SMTF01000009.1"/>
</dbReference>
<evidence type="ECO:0000256" key="8">
    <source>
        <dbReference type="SAM" id="Phobius"/>
    </source>
</evidence>
<proteinExistence type="inferred from homology"/>
<dbReference type="PANTHER" id="PTHR43057">
    <property type="entry name" value="ARSENITE EFFLUX TRANSPORTER"/>
    <property type="match status" value="1"/>
</dbReference>
<keyword evidence="7 8" id="KW-0472">Membrane</keyword>
<reference evidence="9 10" key="1">
    <citation type="submission" date="2019-03" db="EMBL/GenBank/DDBJ databases">
        <title>Luteimonas zhaokaii sp.nov., isolated from the rectal contents of Plateau pika in Yushu, Qinghai Province, China.</title>
        <authorList>
            <person name="Zhang G."/>
        </authorList>
    </citation>
    <scope>NUCLEOTIDE SEQUENCE [LARGE SCALE GENOMIC DNA]</scope>
    <source>
        <strain evidence="9 10">B9</strain>
    </source>
</reference>
<keyword evidence="4" id="KW-1003">Cell membrane</keyword>
<evidence type="ECO:0000256" key="6">
    <source>
        <dbReference type="ARBA" id="ARBA00022989"/>
    </source>
</evidence>
<feature type="transmembrane region" description="Helical" evidence="8">
    <location>
        <begin position="160"/>
        <end position="183"/>
    </location>
</feature>
<comment type="subcellular location">
    <subcellularLocation>
        <location evidence="1">Cell membrane</location>
        <topology evidence="1">Multi-pass membrane protein</topology>
    </subcellularLocation>
</comment>
<comment type="caution">
    <text evidence="9">The sequence shown here is derived from an EMBL/GenBank/DDBJ whole genome shotgun (WGS) entry which is preliminary data.</text>
</comment>
<feature type="transmembrane region" description="Helical" evidence="8">
    <location>
        <begin position="224"/>
        <end position="247"/>
    </location>
</feature>
<dbReference type="Pfam" id="PF01758">
    <property type="entry name" value="SBF"/>
    <property type="match status" value="1"/>
</dbReference>
<feature type="transmembrane region" description="Helical" evidence="8">
    <location>
        <begin position="97"/>
        <end position="115"/>
    </location>
</feature>
<evidence type="ECO:0000256" key="5">
    <source>
        <dbReference type="ARBA" id="ARBA00022692"/>
    </source>
</evidence>
<feature type="transmembrane region" description="Helical" evidence="8">
    <location>
        <begin position="38"/>
        <end position="56"/>
    </location>
</feature>
<evidence type="ECO:0000256" key="2">
    <source>
        <dbReference type="ARBA" id="ARBA00010110"/>
    </source>
</evidence>
<organism evidence="9 10">
    <name type="scientific">Luteimonas aestuarii</name>
    <dbReference type="NCBI Taxonomy" id="453837"/>
    <lineage>
        <taxon>Bacteria</taxon>
        <taxon>Pseudomonadati</taxon>
        <taxon>Pseudomonadota</taxon>
        <taxon>Gammaproteobacteria</taxon>
        <taxon>Lysobacterales</taxon>
        <taxon>Lysobacteraceae</taxon>
        <taxon>Luteimonas</taxon>
    </lineage>
</organism>
<dbReference type="InterPro" id="IPR004706">
    <property type="entry name" value="Arsenical-R_Acr3"/>
</dbReference>
<keyword evidence="6 8" id="KW-1133">Transmembrane helix</keyword>
<dbReference type="AlphaFoldDB" id="A0A4V3ALI6"/>
<keyword evidence="3" id="KW-0813">Transport</keyword>
<dbReference type="EMBL" id="SMTF01000009">
    <property type="protein sequence ID" value="TDK23191.1"/>
    <property type="molecule type" value="Genomic_DNA"/>
</dbReference>
<dbReference type="GO" id="GO:0015104">
    <property type="term" value="F:antimonite transmembrane transporter activity"/>
    <property type="evidence" value="ECO:0007669"/>
    <property type="project" value="TreeGrafter"/>
</dbReference>